<dbReference type="CDD" id="cd14014">
    <property type="entry name" value="STKc_PknB_like"/>
    <property type="match status" value="1"/>
</dbReference>
<dbReference type="Gene3D" id="3.40.50.300">
    <property type="entry name" value="P-loop containing nucleotide triphosphate hydrolases"/>
    <property type="match status" value="1"/>
</dbReference>
<evidence type="ECO:0000259" key="6">
    <source>
        <dbReference type="PROSITE" id="PS50043"/>
    </source>
</evidence>
<dbReference type="InterPro" id="IPR016032">
    <property type="entry name" value="Sig_transdc_resp-reg_C-effctor"/>
</dbReference>
<dbReference type="InterPro" id="IPR036388">
    <property type="entry name" value="WH-like_DNA-bd_sf"/>
</dbReference>
<dbReference type="eggNOG" id="COG0515">
    <property type="taxonomic scope" value="Bacteria"/>
</dbReference>
<dbReference type="Gene3D" id="1.10.10.10">
    <property type="entry name" value="Winged helix-like DNA-binding domain superfamily/Winged helix DNA-binding domain"/>
    <property type="match status" value="1"/>
</dbReference>
<dbReference type="InterPro" id="IPR011009">
    <property type="entry name" value="Kinase-like_dom_sf"/>
</dbReference>
<dbReference type="eggNOG" id="COG3903">
    <property type="taxonomic scope" value="Bacteria"/>
</dbReference>
<dbReference type="InterPro" id="IPR002182">
    <property type="entry name" value="NB-ARC"/>
</dbReference>
<evidence type="ECO:0000313" key="7">
    <source>
        <dbReference type="EMBL" id="AII08283.1"/>
    </source>
</evidence>
<dbReference type="Pfam" id="PF00196">
    <property type="entry name" value="GerE"/>
    <property type="match status" value="1"/>
</dbReference>
<dbReference type="CDD" id="cd06170">
    <property type="entry name" value="LuxR_C_like"/>
    <property type="match status" value="1"/>
</dbReference>
<dbReference type="Pfam" id="PF00931">
    <property type="entry name" value="NB-ARC"/>
    <property type="match status" value="1"/>
</dbReference>
<dbReference type="GO" id="GO:0004672">
    <property type="term" value="F:protein kinase activity"/>
    <property type="evidence" value="ECO:0007669"/>
    <property type="project" value="InterPro"/>
</dbReference>
<dbReference type="SUPFAM" id="SSF52540">
    <property type="entry name" value="P-loop containing nucleoside triphosphate hydrolases"/>
    <property type="match status" value="1"/>
</dbReference>
<dbReference type="AlphaFoldDB" id="A0A076ET10"/>
<dbReference type="PROSITE" id="PS00107">
    <property type="entry name" value="PROTEIN_KINASE_ATP"/>
    <property type="match status" value="1"/>
</dbReference>
<dbReference type="SUPFAM" id="SSF48452">
    <property type="entry name" value="TPR-like"/>
    <property type="match status" value="1"/>
</dbReference>
<dbReference type="Proteomes" id="UP000028488">
    <property type="component" value="Chromosome"/>
</dbReference>
<dbReference type="GO" id="GO:0005524">
    <property type="term" value="F:ATP binding"/>
    <property type="evidence" value="ECO:0007669"/>
    <property type="project" value="UniProtKB-UniRule"/>
</dbReference>
<dbReference type="GO" id="GO:0003677">
    <property type="term" value="F:DNA binding"/>
    <property type="evidence" value="ECO:0007669"/>
    <property type="project" value="InterPro"/>
</dbReference>
<sequence>MAEFDPLETQRDVAHPVATELSTAGFEDADEIGRGGFGVVYRCWQAALDRTVAVKVLISDLEPENLDRFFREQRAMGRLTGHPNIVNVLQVGITDSGRPFIVMPYNPQSSLEARIRREGPLAWNDALRLGVKMAGALETAHQVGILHRDVKPANILLTQYNEPQLADFGIAHITGGFETATGIVTGSPAFTAPEVLRGRPPTAGSDIYGLGATLFCAVTGHAAFERRRGERLVAQFLRITTQPIPDLREKSLPEDMCAAVERAMAANPDDRPTTAAEFGDELRQVQRCNGYPVDEMAVHTTAGTKHGAQHHLAENPTPADATPDRPHPATSGEGENPQQTLTPEAVHEPDYARAHNVPMPVPTRSTVGNLPLELTSFVGRRRELTEARRLLSVARLVTLTGIGGVGKTRLALRVAAETRRVFADGVWVVELGQLQNSSLLAEVVATSLRLRDQSTRAVQDVLAEYLAERRLLLVLDNCEHLIEAVASLATTLLRTCPELRILTTSREQLSIAGEAAMRVPPMTVPDPDRPSLRGLPQYDAVTLFVERAVAAVPEFELNEDNQVAVAQICVRLEGLPLPIELAAVRLRAMTAEEIAKRLADRYRLLTVGNRGMPTRQQTLRLCVDWSYELCTASEQQLWGRLSVFASGFELDAAEGVCAEGLPPDDLLDVVASLVDKSILIREEAGPVVRYRLLETLRDYGREKLQQTGEYPALRRRHRDWYEQLAVRAEADWISSRQLEWIDRLKRELPNLRDALQYSLTEPNEDSAAGLQIATALYPLWWSRGLLAEGRRWLDRALSLRPPWPTAERVKALYADSLLAGVQGDLPAAFALTEQEREITEQLGDAHTGALLAHTAGRLALFGGDLPRAIEHFERALEVFRAEGDLHRQIGALQGLGLASGLLGDTARAASCQEEVLTITESRGESEYRARSVWILALMIWQQGDPGRAVRLLAEGLQLTRMTDDPVGTAWCLQALAWIAADEHHSRRAAVLLGATEALRAVMGTTTVLVPNLRTHQEQCERRARSALGGRAYEAAFRQGQNMSFEDAVAYALDEHPPAPQAAGTAASLTRRERQVAELVAQGLTNKAIAGRLVIAQRTAQGHVEHILTKLGFTSRAQIAAWAAEQSRDRPI</sequence>
<keyword evidence="2 3" id="KW-0067">ATP-binding</keyword>
<dbReference type="SUPFAM" id="SSF56112">
    <property type="entry name" value="Protein kinase-like (PK-like)"/>
    <property type="match status" value="1"/>
</dbReference>
<organism evidence="7 8">
    <name type="scientific">Rhodococcus opacus</name>
    <name type="common">Nocardia opaca</name>
    <dbReference type="NCBI Taxonomy" id="37919"/>
    <lineage>
        <taxon>Bacteria</taxon>
        <taxon>Bacillati</taxon>
        <taxon>Actinomycetota</taxon>
        <taxon>Actinomycetes</taxon>
        <taxon>Mycobacteriales</taxon>
        <taxon>Nocardiaceae</taxon>
        <taxon>Rhodococcus</taxon>
    </lineage>
</organism>
<name>A0A076ET10_RHOOP</name>
<evidence type="ECO:0000313" key="8">
    <source>
        <dbReference type="Proteomes" id="UP000028488"/>
    </source>
</evidence>
<keyword evidence="7" id="KW-0808">Transferase</keyword>
<dbReference type="PROSITE" id="PS50011">
    <property type="entry name" value="PROTEIN_KINASE_DOM"/>
    <property type="match status" value="1"/>
</dbReference>
<dbReference type="Gene3D" id="1.10.510.10">
    <property type="entry name" value="Transferase(Phosphotransferase) domain 1"/>
    <property type="match status" value="1"/>
</dbReference>
<dbReference type="Gene3D" id="3.30.200.20">
    <property type="entry name" value="Phosphorylase Kinase, domain 1"/>
    <property type="match status" value="1"/>
</dbReference>
<feature type="binding site" evidence="3">
    <location>
        <position position="55"/>
    </location>
    <ligand>
        <name>ATP</name>
        <dbReference type="ChEBI" id="CHEBI:30616"/>
    </ligand>
</feature>
<dbReference type="InterPro" id="IPR008271">
    <property type="entry name" value="Ser/Thr_kinase_AS"/>
</dbReference>
<dbReference type="InterPro" id="IPR017441">
    <property type="entry name" value="Protein_kinase_ATP_BS"/>
</dbReference>
<dbReference type="InterPro" id="IPR027417">
    <property type="entry name" value="P-loop_NTPase"/>
</dbReference>
<evidence type="ECO:0000256" key="2">
    <source>
        <dbReference type="ARBA" id="ARBA00022840"/>
    </source>
</evidence>
<proteinExistence type="predicted"/>
<dbReference type="RefSeq" id="WP_128642324.1">
    <property type="nucleotide sequence ID" value="NZ_CP008947.1"/>
</dbReference>
<dbReference type="PANTHER" id="PTHR47691">
    <property type="entry name" value="REGULATOR-RELATED"/>
    <property type="match status" value="1"/>
</dbReference>
<dbReference type="InterPro" id="IPR000792">
    <property type="entry name" value="Tscrpt_reg_LuxR_C"/>
</dbReference>
<dbReference type="PRINTS" id="PR00038">
    <property type="entry name" value="HTHLUXR"/>
</dbReference>
<dbReference type="SUPFAM" id="SSF46894">
    <property type="entry name" value="C-terminal effector domain of the bipartite response regulators"/>
    <property type="match status" value="1"/>
</dbReference>
<reference evidence="7 8" key="1">
    <citation type="submission" date="2014-07" db="EMBL/GenBank/DDBJ databases">
        <title>Genome Sequence of Rhodococcus opacus Strain R7, a Biodegrader of Mono- and Polycyclic Aromatic Hydrocarbons.</title>
        <authorList>
            <person name="Di Gennaro P."/>
            <person name="Zampolli J."/>
            <person name="Presti I."/>
            <person name="Cappelletti M."/>
            <person name="D'Ursi P."/>
            <person name="Orro A."/>
            <person name="Mezzelani A."/>
            <person name="Milanesi L."/>
        </authorList>
    </citation>
    <scope>NUCLEOTIDE SEQUENCE [LARGE SCALE GENOMIC DNA]</scope>
    <source>
        <strain evidence="7 8">R7</strain>
    </source>
</reference>
<dbReference type="EMBL" id="CP008947">
    <property type="protein sequence ID" value="AII08283.1"/>
    <property type="molecule type" value="Genomic_DNA"/>
</dbReference>
<dbReference type="InterPro" id="IPR000719">
    <property type="entry name" value="Prot_kinase_dom"/>
</dbReference>
<feature type="region of interest" description="Disordered" evidence="4">
    <location>
        <begin position="303"/>
        <end position="341"/>
    </location>
</feature>
<dbReference type="PROSITE" id="PS50043">
    <property type="entry name" value="HTH_LUXR_2"/>
    <property type="match status" value="1"/>
</dbReference>
<feature type="domain" description="Protein kinase" evidence="5">
    <location>
        <begin position="26"/>
        <end position="283"/>
    </location>
</feature>
<protein>
    <submittedName>
        <fullName evidence="7">Protein kinase</fullName>
    </submittedName>
</protein>
<evidence type="ECO:0000259" key="5">
    <source>
        <dbReference type="PROSITE" id="PS50011"/>
    </source>
</evidence>
<dbReference type="PROSITE" id="PS00108">
    <property type="entry name" value="PROTEIN_KINASE_ST"/>
    <property type="match status" value="1"/>
</dbReference>
<dbReference type="GO" id="GO:0043531">
    <property type="term" value="F:ADP binding"/>
    <property type="evidence" value="ECO:0007669"/>
    <property type="project" value="InterPro"/>
</dbReference>
<gene>
    <name evidence="7" type="ORF">EP51_28130</name>
</gene>
<accession>A0A076ET10</accession>
<evidence type="ECO:0000256" key="4">
    <source>
        <dbReference type="SAM" id="MobiDB-lite"/>
    </source>
</evidence>
<evidence type="ECO:0000256" key="1">
    <source>
        <dbReference type="ARBA" id="ARBA00022741"/>
    </source>
</evidence>
<keyword evidence="1 3" id="KW-0547">Nucleotide-binding</keyword>
<feature type="domain" description="HTH luxR-type" evidence="6">
    <location>
        <begin position="1061"/>
        <end position="1126"/>
    </location>
</feature>
<dbReference type="SMART" id="SM00421">
    <property type="entry name" value="HTH_LUXR"/>
    <property type="match status" value="1"/>
</dbReference>
<dbReference type="GO" id="GO:0006355">
    <property type="term" value="P:regulation of DNA-templated transcription"/>
    <property type="evidence" value="ECO:0007669"/>
    <property type="project" value="InterPro"/>
</dbReference>
<dbReference type="SMART" id="SM00220">
    <property type="entry name" value="S_TKc"/>
    <property type="match status" value="1"/>
</dbReference>
<keyword evidence="7" id="KW-0418">Kinase</keyword>
<dbReference type="Pfam" id="PF00069">
    <property type="entry name" value="Pkinase"/>
    <property type="match status" value="1"/>
</dbReference>
<evidence type="ECO:0000256" key="3">
    <source>
        <dbReference type="PROSITE-ProRule" id="PRU10141"/>
    </source>
</evidence>
<dbReference type="InterPro" id="IPR011990">
    <property type="entry name" value="TPR-like_helical_dom_sf"/>
</dbReference>
<dbReference type="Pfam" id="PF25872">
    <property type="entry name" value="HTH_77"/>
    <property type="match status" value="1"/>
</dbReference>
<dbReference type="InterPro" id="IPR058852">
    <property type="entry name" value="HTH_77"/>
</dbReference>
<dbReference type="Gene3D" id="1.25.40.10">
    <property type="entry name" value="Tetratricopeptide repeat domain"/>
    <property type="match status" value="1"/>
</dbReference>
<dbReference type="PANTHER" id="PTHR47691:SF3">
    <property type="entry name" value="HTH-TYPE TRANSCRIPTIONAL REGULATOR RV0890C-RELATED"/>
    <property type="match status" value="1"/>
</dbReference>
<dbReference type="PRINTS" id="PR00364">
    <property type="entry name" value="DISEASERSIST"/>
</dbReference>